<protein>
    <submittedName>
        <fullName evidence="2">Uncharacterized protein</fullName>
    </submittedName>
</protein>
<name>A0A2H9VW07_9SPHI</name>
<evidence type="ECO:0000313" key="3">
    <source>
        <dbReference type="Proteomes" id="UP000242687"/>
    </source>
</evidence>
<proteinExistence type="predicted"/>
<gene>
    <name evidence="2" type="ORF">CLV57_2027</name>
</gene>
<evidence type="ECO:0000313" key="2">
    <source>
        <dbReference type="EMBL" id="PJJ85004.1"/>
    </source>
</evidence>
<accession>A0A2H9VW07</accession>
<comment type="caution">
    <text evidence="2">The sequence shown here is derived from an EMBL/GenBank/DDBJ whole genome shotgun (WGS) entry which is preliminary data.</text>
</comment>
<keyword evidence="3" id="KW-1185">Reference proteome</keyword>
<dbReference type="AlphaFoldDB" id="A0A2H9VW07"/>
<organism evidence="2 3">
    <name type="scientific">Mucilaginibacter auburnensis</name>
    <dbReference type="NCBI Taxonomy" id="1457233"/>
    <lineage>
        <taxon>Bacteria</taxon>
        <taxon>Pseudomonadati</taxon>
        <taxon>Bacteroidota</taxon>
        <taxon>Sphingobacteriia</taxon>
        <taxon>Sphingobacteriales</taxon>
        <taxon>Sphingobacteriaceae</taxon>
        <taxon>Mucilaginibacter</taxon>
    </lineage>
</organism>
<dbReference type="Proteomes" id="UP000242687">
    <property type="component" value="Unassembled WGS sequence"/>
</dbReference>
<evidence type="ECO:0000256" key="1">
    <source>
        <dbReference type="SAM" id="MobiDB-lite"/>
    </source>
</evidence>
<dbReference type="EMBL" id="PGFJ01000001">
    <property type="protein sequence ID" value="PJJ85004.1"/>
    <property type="molecule type" value="Genomic_DNA"/>
</dbReference>
<feature type="region of interest" description="Disordered" evidence="1">
    <location>
        <begin position="1"/>
        <end position="39"/>
    </location>
</feature>
<sequence>MNKDKKKLPNPVGKKLPSDYQTGKTESPAPQIIASKKKK</sequence>
<reference evidence="2 3" key="1">
    <citation type="submission" date="2017-11" db="EMBL/GenBank/DDBJ databases">
        <title>Genomic Encyclopedia of Archaeal and Bacterial Type Strains, Phase II (KMG-II): From Individual Species to Whole Genera.</title>
        <authorList>
            <person name="Goeker M."/>
        </authorList>
    </citation>
    <scope>NUCLEOTIDE SEQUENCE [LARGE SCALE GENOMIC DNA]</scope>
    <source>
        <strain evidence="2 3">DSM 28175</strain>
    </source>
</reference>